<dbReference type="AlphaFoldDB" id="A0A8S1XC94"/>
<evidence type="ECO:0000313" key="4">
    <source>
        <dbReference type="EMBL" id="CAD8198579.1"/>
    </source>
</evidence>
<keyword evidence="1" id="KW-0677">Repeat</keyword>
<evidence type="ECO:0000313" key="5">
    <source>
        <dbReference type="Proteomes" id="UP000683925"/>
    </source>
</evidence>
<dbReference type="PROSITE" id="PS50088">
    <property type="entry name" value="ANK_REPEAT"/>
    <property type="match status" value="2"/>
</dbReference>
<feature type="repeat" description="ANK" evidence="3">
    <location>
        <begin position="274"/>
        <end position="306"/>
    </location>
</feature>
<dbReference type="EMBL" id="CAJJDP010000117">
    <property type="protein sequence ID" value="CAD8198579.1"/>
    <property type="molecule type" value="Genomic_DNA"/>
</dbReference>
<dbReference type="Pfam" id="PF12796">
    <property type="entry name" value="Ank_2"/>
    <property type="match status" value="1"/>
</dbReference>
<dbReference type="InterPro" id="IPR002110">
    <property type="entry name" value="Ankyrin_rpt"/>
</dbReference>
<evidence type="ECO:0000256" key="1">
    <source>
        <dbReference type="ARBA" id="ARBA00022737"/>
    </source>
</evidence>
<sequence length="378" mass="44200">MKKSTGQSYRKIQAEFRQPRPHLMGVQSMTVIANQSNQVLILSDGAGKFSFKEFLERQKVNIREKKTQSSDNVIRNIAPIKLENQKGTNSSPRFRIKLVSSPLSTNRTTLSRSPQTSTFRNHKIPLESDYICETEMHIQTNRIDRAFHQTDIDESTMLSPKSPTTQDYGVDSSPVIKTRNVIKSVDDENLLKEQIKPPKRTKKQLRHCLLRALKKLKEMNVTTKMMVQKQIFSKKPYQKPFSQEFIHAVKLNQLEKVHQYLEKNKYLVFDFDFFNMSALHWSSKKGLYEMSELLIKYHADVDAIDILNRTPLYLAIQENNIPIIELLLRNRAYPWSTQVTDLGEVVKDNKKVRKILTLIRRVDIINMWGEKKLKEEFF</sequence>
<dbReference type="PANTHER" id="PTHR24134">
    <property type="entry name" value="ANKYRIN REPEAT-CONTAINING PROTEIN DDB_G0279043"/>
    <property type="match status" value="1"/>
</dbReference>
<proteinExistence type="predicted"/>
<keyword evidence="2 3" id="KW-0040">ANK repeat</keyword>
<keyword evidence="5" id="KW-1185">Reference proteome</keyword>
<evidence type="ECO:0000256" key="2">
    <source>
        <dbReference type="ARBA" id="ARBA00023043"/>
    </source>
</evidence>
<comment type="caution">
    <text evidence="4">The sequence shown here is derived from an EMBL/GenBank/DDBJ whole genome shotgun (WGS) entry which is preliminary data.</text>
</comment>
<evidence type="ECO:0000256" key="3">
    <source>
        <dbReference type="PROSITE-ProRule" id="PRU00023"/>
    </source>
</evidence>
<dbReference type="PROSITE" id="PS50297">
    <property type="entry name" value="ANK_REP_REGION"/>
    <property type="match status" value="1"/>
</dbReference>
<dbReference type="SMART" id="SM00248">
    <property type="entry name" value="ANK"/>
    <property type="match status" value="2"/>
</dbReference>
<dbReference type="PANTHER" id="PTHR24134:SF9">
    <property type="entry name" value="ANKYRIN REPEAT AND SOCS BOX PROTEIN 8"/>
    <property type="match status" value="1"/>
</dbReference>
<gene>
    <name evidence="4" type="ORF">POCTA_138.1.T1170080</name>
</gene>
<reference evidence="4" key="1">
    <citation type="submission" date="2021-01" db="EMBL/GenBank/DDBJ databases">
        <authorList>
            <consortium name="Genoscope - CEA"/>
            <person name="William W."/>
        </authorList>
    </citation>
    <scope>NUCLEOTIDE SEQUENCE</scope>
</reference>
<dbReference type="Proteomes" id="UP000683925">
    <property type="component" value="Unassembled WGS sequence"/>
</dbReference>
<organism evidence="4 5">
    <name type="scientific">Paramecium octaurelia</name>
    <dbReference type="NCBI Taxonomy" id="43137"/>
    <lineage>
        <taxon>Eukaryota</taxon>
        <taxon>Sar</taxon>
        <taxon>Alveolata</taxon>
        <taxon>Ciliophora</taxon>
        <taxon>Intramacronucleata</taxon>
        <taxon>Oligohymenophorea</taxon>
        <taxon>Peniculida</taxon>
        <taxon>Parameciidae</taxon>
        <taxon>Paramecium</taxon>
    </lineage>
</organism>
<dbReference type="OMA" id="CETEMHI"/>
<accession>A0A8S1XC94</accession>
<name>A0A8S1XC94_PAROT</name>
<protein>
    <submittedName>
        <fullName evidence="4">Uncharacterized protein</fullName>
    </submittedName>
</protein>
<feature type="repeat" description="ANK" evidence="3">
    <location>
        <begin position="307"/>
        <end position="332"/>
    </location>
</feature>
<dbReference type="OrthoDB" id="296285at2759"/>